<dbReference type="GO" id="GO:0051213">
    <property type="term" value="F:dioxygenase activity"/>
    <property type="evidence" value="ECO:0007669"/>
    <property type="project" value="UniProtKB-KW"/>
</dbReference>
<dbReference type="InterPro" id="IPR050584">
    <property type="entry name" value="Cholesterol_7-desaturase"/>
</dbReference>
<feature type="domain" description="Rieske" evidence="6">
    <location>
        <begin position="29"/>
        <end position="132"/>
    </location>
</feature>
<evidence type="ECO:0000256" key="3">
    <source>
        <dbReference type="ARBA" id="ARBA00023002"/>
    </source>
</evidence>
<organism evidence="7 8">
    <name type="scientific">Burkholderia gladioli</name>
    <name type="common">Pseudomonas marginata</name>
    <name type="synonym">Phytomonas marginata</name>
    <dbReference type="NCBI Taxonomy" id="28095"/>
    <lineage>
        <taxon>Bacteria</taxon>
        <taxon>Pseudomonadati</taxon>
        <taxon>Pseudomonadota</taxon>
        <taxon>Betaproteobacteria</taxon>
        <taxon>Burkholderiales</taxon>
        <taxon>Burkholderiaceae</taxon>
        <taxon>Burkholderia</taxon>
    </lineage>
</organism>
<keyword evidence="1" id="KW-0001">2Fe-2S</keyword>
<accession>A0A2A7SES7</accession>
<comment type="caution">
    <text evidence="7">The sequence shown here is derived from an EMBL/GenBank/DDBJ whole genome shotgun (WGS) entry which is preliminary data.</text>
</comment>
<dbReference type="InterPro" id="IPR017941">
    <property type="entry name" value="Rieske_2Fe-2S"/>
</dbReference>
<sequence length="369" mass="41792">MTFPTQSSQAAPAADPIRAYLDRGIRNYWYPVAPSWQVSSAPVGLTRLSEQIVLWRDREGRVHALEDRCPHRGARLSLGWNLGDHVACWYHGIEVDGSGTVARVPAVANCPLEGQACVKSYPVEERAGAIFLWFGDEAHREPAPLVLPEELSNDAYAHFVCVSNWTCNYQYAIDNVMDPMHGAYLHASSHSMAEGDKQADMRVRKTETGLMFEKVGQRDVNFDWVELGETGCLWLRLAIPYKQKFGPGGSFGIVGFATPVDEDHCQVYFWRTRKVDGWQRDVWRFLYRNRLEGLHWAVLEQDRYVLESLAPNARDHEYLYQHDIGITRVRRLLRQRAQEHAAALDAHRAAQAAAQSTQATQPATEHAHG</sequence>
<dbReference type="AlphaFoldDB" id="A0A2A7SES7"/>
<dbReference type="PROSITE" id="PS51296">
    <property type="entry name" value="RIESKE"/>
    <property type="match status" value="1"/>
</dbReference>
<keyword evidence="3" id="KW-0560">Oxidoreductase</keyword>
<proteinExistence type="predicted"/>
<dbReference type="SUPFAM" id="SSF50022">
    <property type="entry name" value="ISP domain"/>
    <property type="match status" value="1"/>
</dbReference>
<dbReference type="Pfam" id="PF19112">
    <property type="entry name" value="VanA_C"/>
    <property type="match status" value="1"/>
</dbReference>
<dbReference type="GO" id="GO:0051537">
    <property type="term" value="F:2 iron, 2 sulfur cluster binding"/>
    <property type="evidence" value="ECO:0007669"/>
    <property type="project" value="UniProtKB-KW"/>
</dbReference>
<dbReference type="Gene3D" id="2.102.10.10">
    <property type="entry name" value="Rieske [2Fe-2S] iron-sulphur domain"/>
    <property type="match status" value="1"/>
</dbReference>
<dbReference type="GO" id="GO:0046872">
    <property type="term" value="F:metal ion binding"/>
    <property type="evidence" value="ECO:0007669"/>
    <property type="project" value="UniProtKB-KW"/>
</dbReference>
<evidence type="ECO:0000256" key="5">
    <source>
        <dbReference type="ARBA" id="ARBA00023014"/>
    </source>
</evidence>
<keyword evidence="2" id="KW-0479">Metal-binding</keyword>
<dbReference type="Proteomes" id="UP000220629">
    <property type="component" value="Unassembled WGS sequence"/>
</dbReference>
<dbReference type="Pfam" id="PF00355">
    <property type="entry name" value="Rieske"/>
    <property type="match status" value="1"/>
</dbReference>
<evidence type="ECO:0000256" key="4">
    <source>
        <dbReference type="ARBA" id="ARBA00023004"/>
    </source>
</evidence>
<evidence type="ECO:0000259" key="6">
    <source>
        <dbReference type="PROSITE" id="PS51296"/>
    </source>
</evidence>
<evidence type="ECO:0000256" key="2">
    <source>
        <dbReference type="ARBA" id="ARBA00022723"/>
    </source>
</evidence>
<evidence type="ECO:0000313" key="8">
    <source>
        <dbReference type="Proteomes" id="UP000220629"/>
    </source>
</evidence>
<reference evidence="8" key="1">
    <citation type="submission" date="2017-09" db="EMBL/GenBank/DDBJ databases">
        <title>FDA dAtabase for Regulatory Grade micrObial Sequences (FDA-ARGOS): Supporting development and validation of Infectious Disease Dx tests.</title>
        <authorList>
            <person name="Minogue T."/>
            <person name="Wolcott M."/>
            <person name="Wasieloski L."/>
            <person name="Aguilar W."/>
            <person name="Moore D."/>
            <person name="Tallon L."/>
            <person name="Sadzewicz L."/>
            <person name="Ott S."/>
            <person name="Zhao X."/>
            <person name="Nagaraj S."/>
            <person name="Vavikolanu K."/>
            <person name="Aluvathingal J."/>
            <person name="Nadendla S."/>
            <person name="Sichtig H."/>
        </authorList>
    </citation>
    <scope>NUCLEOTIDE SEQUENCE [LARGE SCALE GENOMIC DNA]</scope>
    <source>
        <strain evidence="8">FDAARGOS_390</strain>
    </source>
</reference>
<keyword evidence="7" id="KW-0223">Dioxygenase</keyword>
<name>A0A2A7SES7_BURGA</name>
<dbReference type="Gene3D" id="3.90.380.10">
    <property type="entry name" value="Naphthalene 1,2-dioxygenase Alpha Subunit, Chain A, domain 1"/>
    <property type="match status" value="1"/>
</dbReference>
<evidence type="ECO:0000256" key="1">
    <source>
        <dbReference type="ARBA" id="ARBA00022714"/>
    </source>
</evidence>
<evidence type="ECO:0000313" key="7">
    <source>
        <dbReference type="EMBL" id="PEH42167.1"/>
    </source>
</evidence>
<dbReference type="EMBL" id="PDDY01000001">
    <property type="protein sequence ID" value="PEH42167.1"/>
    <property type="molecule type" value="Genomic_DNA"/>
</dbReference>
<dbReference type="InterPro" id="IPR036922">
    <property type="entry name" value="Rieske_2Fe-2S_sf"/>
</dbReference>
<keyword evidence="4" id="KW-0408">Iron</keyword>
<protein>
    <submittedName>
        <fullName evidence="7">3-phenylpropionate dioxygenase</fullName>
    </submittedName>
</protein>
<keyword evidence="5" id="KW-0411">Iron-sulfur</keyword>
<dbReference type="InterPro" id="IPR044043">
    <property type="entry name" value="VanA_C_cat"/>
</dbReference>
<dbReference type="RefSeq" id="WP_098151950.1">
    <property type="nucleotide sequence ID" value="NZ_CADEXJ010000002.1"/>
</dbReference>
<dbReference type="PANTHER" id="PTHR21266:SF60">
    <property type="entry name" value="3-KETOSTEROID-9-ALPHA-MONOOXYGENASE, OXYGENASE COMPONENT"/>
    <property type="match status" value="1"/>
</dbReference>
<gene>
    <name evidence="7" type="ORF">CRM94_08450</name>
</gene>
<dbReference type="SUPFAM" id="SSF55961">
    <property type="entry name" value="Bet v1-like"/>
    <property type="match status" value="1"/>
</dbReference>
<dbReference type="PANTHER" id="PTHR21266">
    <property type="entry name" value="IRON-SULFUR DOMAIN CONTAINING PROTEIN"/>
    <property type="match status" value="1"/>
</dbReference>